<proteinExistence type="inferred from homology"/>
<evidence type="ECO:0000256" key="7">
    <source>
        <dbReference type="ARBA" id="ARBA00022670"/>
    </source>
</evidence>
<gene>
    <name evidence="11" type="ORF">CRH09_23435</name>
</gene>
<sequence>MRSVTVAADDGVLLHVGVTGQGPDVVVLSGGPGCVHYLEDDGLAPRGMRAWYPEPRGVGRSGGGPHDLAQAVADIEAVRRAGGVDRWVVLGHSWGSDLAVRYALDHPDRVGSVVGVAGHGLHEDRTWSRAYQSARHREADLGIDWAPDVHDSLGASFVRWIHEPEVLRRLADSGVVMTFVAAQHDIRPSWPLRQLAALVPHGRFEEVPGVAHNLWSTDPEVWVDLVTRLCATPGDSAVVVPKS</sequence>
<comment type="catalytic activity">
    <reaction evidence="1">
        <text>Release of N-terminal proline from a peptide.</text>
        <dbReference type="EC" id="3.4.11.5"/>
    </reaction>
</comment>
<dbReference type="AlphaFoldDB" id="A0A291RMU4"/>
<dbReference type="Proteomes" id="UP000221961">
    <property type="component" value="Chromosome"/>
</dbReference>
<dbReference type="PANTHER" id="PTHR43722">
    <property type="entry name" value="PROLINE IMINOPEPTIDASE"/>
    <property type="match status" value="1"/>
</dbReference>
<dbReference type="EC" id="3.4.11.5" evidence="4"/>
<dbReference type="GO" id="GO:0004177">
    <property type="term" value="F:aminopeptidase activity"/>
    <property type="evidence" value="ECO:0007669"/>
    <property type="project" value="UniProtKB-KW"/>
</dbReference>
<comment type="subcellular location">
    <subcellularLocation>
        <location evidence="2">Cytoplasm</location>
    </subcellularLocation>
</comment>
<name>A0A291RMU4_9NOCA</name>
<evidence type="ECO:0000313" key="11">
    <source>
        <dbReference type="EMBL" id="ATL68697.1"/>
    </source>
</evidence>
<evidence type="ECO:0000256" key="4">
    <source>
        <dbReference type="ARBA" id="ARBA00012568"/>
    </source>
</evidence>
<dbReference type="PANTHER" id="PTHR43722:SF1">
    <property type="entry name" value="PROLINE IMINOPEPTIDASE"/>
    <property type="match status" value="1"/>
</dbReference>
<evidence type="ECO:0000313" key="12">
    <source>
        <dbReference type="Proteomes" id="UP000221961"/>
    </source>
</evidence>
<evidence type="ECO:0000256" key="1">
    <source>
        <dbReference type="ARBA" id="ARBA00001585"/>
    </source>
</evidence>
<reference evidence="11 12" key="1">
    <citation type="submission" date="2017-10" db="EMBL/GenBank/DDBJ databases">
        <title>Comparative genomics between pathogenic Norcardia.</title>
        <authorList>
            <person name="Zeng L."/>
        </authorList>
    </citation>
    <scope>NUCLEOTIDE SEQUENCE [LARGE SCALE GENOMIC DNA]</scope>
    <source>
        <strain evidence="11 12">NC_YFY_NT001</strain>
    </source>
</reference>
<dbReference type="InterPro" id="IPR029058">
    <property type="entry name" value="AB_hydrolase_fold"/>
</dbReference>
<dbReference type="SUPFAM" id="SSF53474">
    <property type="entry name" value="alpha/beta-Hydrolases"/>
    <property type="match status" value="1"/>
</dbReference>
<accession>A0A291RMU4</accession>
<dbReference type="InterPro" id="IPR005944">
    <property type="entry name" value="Pro_iminopeptidase"/>
</dbReference>
<evidence type="ECO:0000256" key="3">
    <source>
        <dbReference type="ARBA" id="ARBA00010088"/>
    </source>
</evidence>
<dbReference type="InterPro" id="IPR000073">
    <property type="entry name" value="AB_hydrolase_1"/>
</dbReference>
<evidence type="ECO:0000256" key="9">
    <source>
        <dbReference type="ARBA" id="ARBA00029605"/>
    </source>
</evidence>
<evidence type="ECO:0000259" key="10">
    <source>
        <dbReference type="Pfam" id="PF00561"/>
    </source>
</evidence>
<dbReference type="KEGG" id="ntp:CRH09_23435"/>
<dbReference type="PRINTS" id="PR00793">
    <property type="entry name" value="PROAMNOPTASE"/>
</dbReference>
<dbReference type="Pfam" id="PF00561">
    <property type="entry name" value="Abhydrolase_1"/>
    <property type="match status" value="1"/>
</dbReference>
<dbReference type="GO" id="GO:0005737">
    <property type="term" value="C:cytoplasm"/>
    <property type="evidence" value="ECO:0007669"/>
    <property type="project" value="UniProtKB-SubCell"/>
</dbReference>
<evidence type="ECO:0000256" key="5">
    <source>
        <dbReference type="ARBA" id="ARBA00022438"/>
    </source>
</evidence>
<keyword evidence="8 11" id="KW-0378">Hydrolase</keyword>
<comment type="similarity">
    <text evidence="3">Belongs to the peptidase S33 family.</text>
</comment>
<dbReference type="EMBL" id="CP023778">
    <property type="protein sequence ID" value="ATL68697.1"/>
    <property type="molecule type" value="Genomic_DNA"/>
</dbReference>
<protein>
    <recommendedName>
        <fullName evidence="4">prolyl aminopeptidase</fullName>
        <ecNumber evidence="4">3.4.11.5</ecNumber>
    </recommendedName>
    <alternativeName>
        <fullName evidence="9">Prolyl aminopeptidase</fullName>
    </alternativeName>
</protein>
<evidence type="ECO:0000256" key="8">
    <source>
        <dbReference type="ARBA" id="ARBA00022801"/>
    </source>
</evidence>
<organism evidence="11 12">
    <name type="scientific">Nocardia terpenica</name>
    <dbReference type="NCBI Taxonomy" id="455432"/>
    <lineage>
        <taxon>Bacteria</taxon>
        <taxon>Bacillati</taxon>
        <taxon>Actinomycetota</taxon>
        <taxon>Actinomycetes</taxon>
        <taxon>Mycobacteriales</taxon>
        <taxon>Nocardiaceae</taxon>
        <taxon>Nocardia</taxon>
    </lineage>
</organism>
<keyword evidence="5" id="KW-0031">Aminopeptidase</keyword>
<evidence type="ECO:0000256" key="6">
    <source>
        <dbReference type="ARBA" id="ARBA00022490"/>
    </source>
</evidence>
<evidence type="ECO:0000256" key="2">
    <source>
        <dbReference type="ARBA" id="ARBA00004496"/>
    </source>
</evidence>
<keyword evidence="7" id="KW-0645">Protease</keyword>
<dbReference type="InterPro" id="IPR002410">
    <property type="entry name" value="Peptidase_S33"/>
</dbReference>
<feature type="domain" description="AB hydrolase-1" evidence="10">
    <location>
        <begin position="25"/>
        <end position="134"/>
    </location>
</feature>
<dbReference type="GO" id="GO:0006508">
    <property type="term" value="P:proteolysis"/>
    <property type="evidence" value="ECO:0007669"/>
    <property type="project" value="UniProtKB-KW"/>
</dbReference>
<keyword evidence="6" id="KW-0963">Cytoplasm</keyword>
<dbReference type="Gene3D" id="3.40.50.1820">
    <property type="entry name" value="alpha/beta hydrolase"/>
    <property type="match status" value="1"/>
</dbReference>